<sequence length="316" mass="36938">MPPRGRQKDPDGEGSVSEKRIRQRFGQNEDYLLIMQVKRDTPYNARHGAIGDTWDNVAERLNKHPDFHMRPIKGTTAKTRFDTLLHRHRNWIKSENFELSKEIKTPFRKIMTDLVKTIDIRPKGKANSNEKDDFDEKEEKTKTTTMNIRVNGKKRQRSDSLETESEPSVRRDISMLPRTIDTADQMPISSDASFPAAQDTVDVTEPMDEPSVPQSPIDGDVVTVQQAMAELFKMQQVFATRPYQANVIELEKINEARVREEEEKTKQRGLELQIEMQRTRRRQLELDFEKEERKKDREEQAKLIASLVERLEPKRH</sequence>
<reference evidence="5 6" key="1">
    <citation type="submission" date="2018-06" db="EMBL/GenBank/DDBJ databases">
        <title>Comparative genomics of downy mildews reveals potential adaptations to biotrophy.</title>
        <authorList>
            <person name="Fletcher K."/>
            <person name="Klosterman S.J."/>
            <person name="Derevnina L."/>
            <person name="Martin F."/>
            <person name="Koike S."/>
            <person name="Reyes Chin-Wo S."/>
            <person name="Mou B."/>
            <person name="Michelmore R."/>
        </authorList>
    </citation>
    <scope>NUCLEOTIDE SEQUENCE [LARGE SCALE GENOMIC DNA]</scope>
    <source>
        <strain evidence="4 6">R13</strain>
        <strain evidence="3 5">R14</strain>
    </source>
</reference>
<evidence type="ECO:0000313" key="4">
    <source>
        <dbReference type="EMBL" id="RQM17185.1"/>
    </source>
</evidence>
<feature type="region of interest" description="Disordered" evidence="2">
    <location>
        <begin position="123"/>
        <end position="171"/>
    </location>
</feature>
<evidence type="ECO:0000256" key="1">
    <source>
        <dbReference type="SAM" id="Coils"/>
    </source>
</evidence>
<dbReference type="EMBL" id="QLLG01000009">
    <property type="protein sequence ID" value="RMX69963.1"/>
    <property type="molecule type" value="Genomic_DNA"/>
</dbReference>
<name>A0A3M6VUX2_9STRA</name>
<evidence type="ECO:0000313" key="3">
    <source>
        <dbReference type="EMBL" id="RMX69963.1"/>
    </source>
</evidence>
<keyword evidence="5" id="KW-1185">Reference proteome</keyword>
<dbReference type="PANTHER" id="PTHR37558:SF1">
    <property type="entry name" value="HTH CENPB-TYPE DOMAIN-CONTAINING PROTEIN"/>
    <property type="match status" value="1"/>
</dbReference>
<evidence type="ECO:0000313" key="5">
    <source>
        <dbReference type="Proteomes" id="UP000282087"/>
    </source>
</evidence>
<proteinExistence type="predicted"/>
<protein>
    <submittedName>
        <fullName evidence="3">Uncharacterized protein</fullName>
    </submittedName>
</protein>
<evidence type="ECO:0000256" key="2">
    <source>
        <dbReference type="SAM" id="MobiDB-lite"/>
    </source>
</evidence>
<keyword evidence="1" id="KW-0175">Coiled coil</keyword>
<dbReference type="VEuPathDB" id="FungiDB:DD237_002533"/>
<comment type="caution">
    <text evidence="3">The sequence shown here is derived from an EMBL/GenBank/DDBJ whole genome shotgun (WGS) entry which is preliminary data.</text>
</comment>
<dbReference type="OrthoDB" id="163248at2759"/>
<gene>
    <name evidence="4" type="ORF">DD237_002533</name>
    <name evidence="3" type="ORF">DD238_001880</name>
</gene>
<accession>A0A3M6VUX2</accession>
<dbReference type="AlphaFoldDB" id="A0A3M6VUX2"/>
<evidence type="ECO:0000313" key="6">
    <source>
        <dbReference type="Proteomes" id="UP000286097"/>
    </source>
</evidence>
<dbReference type="EMBL" id="QKXF01000101">
    <property type="protein sequence ID" value="RQM17185.1"/>
    <property type="molecule type" value="Genomic_DNA"/>
</dbReference>
<dbReference type="Proteomes" id="UP000282087">
    <property type="component" value="Unassembled WGS sequence"/>
</dbReference>
<organism evidence="3 5">
    <name type="scientific">Peronospora effusa</name>
    <dbReference type="NCBI Taxonomy" id="542832"/>
    <lineage>
        <taxon>Eukaryota</taxon>
        <taxon>Sar</taxon>
        <taxon>Stramenopiles</taxon>
        <taxon>Oomycota</taxon>
        <taxon>Peronosporomycetes</taxon>
        <taxon>Peronosporales</taxon>
        <taxon>Peronosporaceae</taxon>
        <taxon>Peronospora</taxon>
    </lineage>
</organism>
<feature type="coiled-coil region" evidence="1">
    <location>
        <begin position="274"/>
        <end position="301"/>
    </location>
</feature>
<dbReference type="PANTHER" id="PTHR37558">
    <property type="entry name" value="HTH CENPB-TYPE DOMAIN-CONTAINING PROTEIN"/>
    <property type="match status" value="1"/>
</dbReference>
<dbReference type="Proteomes" id="UP000286097">
    <property type="component" value="Unassembled WGS sequence"/>
</dbReference>